<dbReference type="OrthoDB" id="6374728at2759"/>
<comment type="caution">
    <text evidence="1">The sequence shown here is derived from an EMBL/GenBank/DDBJ whole genome shotgun (WGS) entry which is preliminary data.</text>
</comment>
<name>A0A8J4YBU5_CHIOP</name>
<proteinExistence type="predicted"/>
<dbReference type="Proteomes" id="UP000770661">
    <property type="component" value="Unassembled WGS sequence"/>
</dbReference>
<accession>A0A8J4YBU5</accession>
<gene>
    <name evidence="1" type="ORF">GWK47_046733</name>
</gene>
<keyword evidence="2" id="KW-1185">Reference proteome</keyword>
<protein>
    <submittedName>
        <fullName evidence="1">Uncharacterized protein</fullName>
    </submittedName>
</protein>
<dbReference type="AlphaFoldDB" id="A0A8J4YBU5"/>
<organism evidence="1 2">
    <name type="scientific">Chionoecetes opilio</name>
    <name type="common">Atlantic snow crab</name>
    <name type="synonym">Cancer opilio</name>
    <dbReference type="NCBI Taxonomy" id="41210"/>
    <lineage>
        <taxon>Eukaryota</taxon>
        <taxon>Metazoa</taxon>
        <taxon>Ecdysozoa</taxon>
        <taxon>Arthropoda</taxon>
        <taxon>Crustacea</taxon>
        <taxon>Multicrustacea</taxon>
        <taxon>Malacostraca</taxon>
        <taxon>Eumalacostraca</taxon>
        <taxon>Eucarida</taxon>
        <taxon>Decapoda</taxon>
        <taxon>Pleocyemata</taxon>
        <taxon>Brachyura</taxon>
        <taxon>Eubrachyura</taxon>
        <taxon>Majoidea</taxon>
        <taxon>Majidae</taxon>
        <taxon>Chionoecetes</taxon>
    </lineage>
</organism>
<dbReference type="EMBL" id="JACEEZ010011380">
    <property type="protein sequence ID" value="KAG0721304.1"/>
    <property type="molecule type" value="Genomic_DNA"/>
</dbReference>
<sequence>MRPRTKEYHHQLPMGLFLMVGFSRQDEARLRAETNGGILDALSPLRAMYSTLSAEMGEKSSQKKSLKKTCVSPLQEECRLDLFQHAQDNLVLQVRHVQLSSGISGHNYTRTCCRRRW</sequence>
<evidence type="ECO:0000313" key="2">
    <source>
        <dbReference type="Proteomes" id="UP000770661"/>
    </source>
</evidence>
<evidence type="ECO:0000313" key="1">
    <source>
        <dbReference type="EMBL" id="KAG0721304.1"/>
    </source>
</evidence>
<reference evidence="1" key="1">
    <citation type="submission" date="2020-07" db="EMBL/GenBank/DDBJ databases">
        <title>The High-quality genome of the commercially important snow crab, Chionoecetes opilio.</title>
        <authorList>
            <person name="Jeong J.-H."/>
            <person name="Ryu S."/>
        </authorList>
    </citation>
    <scope>NUCLEOTIDE SEQUENCE</scope>
    <source>
        <strain evidence="1">MADBK_172401_WGS</strain>
        <tissue evidence="1">Digestive gland</tissue>
    </source>
</reference>